<dbReference type="EMBL" id="HG322949">
    <property type="protein sequence ID" value="CDG82662.1"/>
    <property type="molecule type" value="Genomic_DNA"/>
</dbReference>
<evidence type="ECO:0000313" key="2">
    <source>
        <dbReference type="EMBL" id="CDG82662.1"/>
    </source>
</evidence>
<sequence length="470" mass="50188">MKKLSQPSLFKTCAALLLLFFLMQAWSLWHAPAAWYPAAVTARLALGETVLLGQRELAAPQADRNHIALHRDSGGNWWLRNLSPAKQVLLQTADGERQMGSVAPQAGQQFQVGAARFEVTASDAGGISFRRGAQRWRYDGAVLYRDGQAQAACADARPASRALMLWNRVMPDWLTVARPLVFGGNIHCGNRLGLADITPGAALLARADGQLRLSAGNPDGERASLLLMRDGVAIDVRRQEQSLTNVSAMVVGHTRFLLVPQPGQLTMLPGRRVSLFSAPDSPLPAQVSWQWRAREVWHGPGQKTAVGRPVHRTAGAAAGRQRTARRRLAGARRGAVRRRGAGQRHHRAGDAARRPGAQRRLFDVPGRRRAGVVAAAAGPLAIGRRRRPAVAVGRLAGAAGNGPGRHGIVVAALLPEKRGTAGDRLRRRRLVALVAPVRRHCAAAARHRMGAVAAGGAGAGRAGDASAVGR</sequence>
<proteinExistence type="predicted"/>
<dbReference type="STRING" id="1349767.GJA_2026"/>
<protein>
    <submittedName>
        <fullName evidence="2">Uncharacterized protein</fullName>
    </submittedName>
</protein>
<dbReference type="KEGG" id="jag:GJA_2026"/>
<dbReference type="AlphaFoldDB" id="W0V5W8"/>
<keyword evidence="3" id="KW-1185">Reference proteome</keyword>
<accession>W0V5W8</accession>
<feature type="region of interest" description="Disordered" evidence="1">
    <location>
        <begin position="313"/>
        <end position="356"/>
    </location>
</feature>
<dbReference type="eggNOG" id="COG0772">
    <property type="taxonomic scope" value="Bacteria"/>
</dbReference>
<name>W0V5W8_9BURK</name>
<dbReference type="PATRIC" id="fig|1349767.4.peg.3791"/>
<feature type="compositionally biased region" description="Basic residues" evidence="1">
    <location>
        <begin position="322"/>
        <end position="347"/>
    </location>
</feature>
<dbReference type="HOGENOM" id="CLU_581110_0_0_4"/>
<gene>
    <name evidence="2" type="ORF">GJA_2026</name>
</gene>
<dbReference type="Proteomes" id="UP000027604">
    <property type="component" value="Chromosome I"/>
</dbReference>
<evidence type="ECO:0000256" key="1">
    <source>
        <dbReference type="SAM" id="MobiDB-lite"/>
    </source>
</evidence>
<evidence type="ECO:0000313" key="3">
    <source>
        <dbReference type="Proteomes" id="UP000027604"/>
    </source>
</evidence>
<reference evidence="2 3" key="1">
    <citation type="journal article" date="2015" name="Genome Announc.">
        <title>Genome Sequence of Mushroom Soft-Rot Pathogen Janthinobacterium agaricidamnosum.</title>
        <authorList>
            <person name="Graupner K."/>
            <person name="Lackner G."/>
            <person name="Hertweck C."/>
        </authorList>
    </citation>
    <scope>NUCLEOTIDE SEQUENCE [LARGE SCALE GENOMIC DNA]</scope>
    <source>
        <strain evidence="3">NBRC 102515 / DSM 9628</strain>
    </source>
</reference>
<organism evidence="2 3">
    <name type="scientific">Janthinobacterium agaricidamnosum NBRC 102515 = DSM 9628</name>
    <dbReference type="NCBI Taxonomy" id="1349767"/>
    <lineage>
        <taxon>Bacteria</taxon>
        <taxon>Pseudomonadati</taxon>
        <taxon>Pseudomonadota</taxon>
        <taxon>Betaproteobacteria</taxon>
        <taxon>Burkholderiales</taxon>
        <taxon>Oxalobacteraceae</taxon>
        <taxon>Janthinobacterium</taxon>
    </lineage>
</organism>